<organism evidence="1 2">
    <name type="scientific">Caerostris extrusa</name>
    <name type="common">Bark spider</name>
    <name type="synonym">Caerostris bankana</name>
    <dbReference type="NCBI Taxonomy" id="172846"/>
    <lineage>
        <taxon>Eukaryota</taxon>
        <taxon>Metazoa</taxon>
        <taxon>Ecdysozoa</taxon>
        <taxon>Arthropoda</taxon>
        <taxon>Chelicerata</taxon>
        <taxon>Arachnida</taxon>
        <taxon>Araneae</taxon>
        <taxon>Araneomorphae</taxon>
        <taxon>Entelegynae</taxon>
        <taxon>Araneoidea</taxon>
        <taxon>Araneidae</taxon>
        <taxon>Caerostris</taxon>
    </lineage>
</organism>
<keyword evidence="2" id="KW-1185">Reference proteome</keyword>
<proteinExistence type="predicted"/>
<dbReference type="AlphaFoldDB" id="A0AAV4W2L1"/>
<dbReference type="Proteomes" id="UP001054945">
    <property type="component" value="Unassembled WGS sequence"/>
</dbReference>
<evidence type="ECO:0000313" key="2">
    <source>
        <dbReference type="Proteomes" id="UP001054945"/>
    </source>
</evidence>
<evidence type="ECO:0000313" key="1">
    <source>
        <dbReference type="EMBL" id="GIY76781.1"/>
    </source>
</evidence>
<sequence>MLPNAVTQVKLLGRHYNLKVTPNCLLSTKGIEMDYLMSLQFGANTPWVSYLSWHTIISQTESSVQPLKLPPLSAQTFIIIFFMAAAAPFQLSSTPDRTMSSNVIHRRKMFRSFPLRLKIRALLLEEIPCPPLPLPTTPPPPPTPFFQNP</sequence>
<accession>A0AAV4W2L1</accession>
<name>A0AAV4W2L1_CAEEX</name>
<gene>
    <name evidence="1" type="ORF">CEXT_206791</name>
</gene>
<dbReference type="EMBL" id="BPLR01015532">
    <property type="protein sequence ID" value="GIY76781.1"/>
    <property type="molecule type" value="Genomic_DNA"/>
</dbReference>
<comment type="caution">
    <text evidence="1">The sequence shown here is derived from an EMBL/GenBank/DDBJ whole genome shotgun (WGS) entry which is preliminary data.</text>
</comment>
<protein>
    <submittedName>
        <fullName evidence="1">Uncharacterized protein</fullName>
    </submittedName>
</protein>
<reference evidence="1 2" key="1">
    <citation type="submission" date="2021-06" db="EMBL/GenBank/DDBJ databases">
        <title>Caerostris extrusa draft genome.</title>
        <authorList>
            <person name="Kono N."/>
            <person name="Arakawa K."/>
        </authorList>
    </citation>
    <scope>NUCLEOTIDE SEQUENCE [LARGE SCALE GENOMIC DNA]</scope>
</reference>